<dbReference type="SUPFAM" id="SSF49899">
    <property type="entry name" value="Concanavalin A-like lectins/glucanases"/>
    <property type="match status" value="1"/>
</dbReference>
<dbReference type="Proteomes" id="UP000679220">
    <property type="component" value="Unassembled WGS sequence"/>
</dbReference>
<dbReference type="AlphaFoldDB" id="A0A941IWR3"/>
<dbReference type="EMBL" id="JAGTAR010000014">
    <property type="protein sequence ID" value="MBR8536011.1"/>
    <property type="molecule type" value="Genomic_DNA"/>
</dbReference>
<keyword evidence="1" id="KW-1133">Transmembrane helix</keyword>
<dbReference type="SUPFAM" id="SSF46894">
    <property type="entry name" value="C-terminal effector domain of the bipartite response regulators"/>
    <property type="match status" value="1"/>
</dbReference>
<keyword evidence="1" id="KW-0472">Membrane</keyword>
<dbReference type="Pfam" id="PF13385">
    <property type="entry name" value="Laminin_G_3"/>
    <property type="match status" value="1"/>
</dbReference>
<evidence type="ECO:0000313" key="3">
    <source>
        <dbReference type="Proteomes" id="UP000679220"/>
    </source>
</evidence>
<proteinExistence type="predicted"/>
<keyword evidence="1" id="KW-0812">Transmembrane</keyword>
<gene>
    <name evidence="2" type="ORF">KDU71_10615</name>
</gene>
<reference evidence="2" key="2">
    <citation type="submission" date="2021-04" db="EMBL/GenBank/DDBJ databases">
        <authorList>
            <person name="Zhang T."/>
            <person name="Zhang Y."/>
            <person name="Lu D."/>
            <person name="Zuo D."/>
            <person name="Du Z."/>
        </authorList>
    </citation>
    <scope>NUCLEOTIDE SEQUENCE</scope>
    <source>
        <strain evidence="2">JR1</strain>
    </source>
</reference>
<dbReference type="InterPro" id="IPR013320">
    <property type="entry name" value="ConA-like_dom_sf"/>
</dbReference>
<evidence type="ECO:0000313" key="2">
    <source>
        <dbReference type="EMBL" id="MBR8536011.1"/>
    </source>
</evidence>
<organism evidence="2 3">
    <name type="scientific">Carboxylicivirga sediminis</name>
    <dbReference type="NCBI Taxonomy" id="2006564"/>
    <lineage>
        <taxon>Bacteria</taxon>
        <taxon>Pseudomonadati</taxon>
        <taxon>Bacteroidota</taxon>
        <taxon>Bacteroidia</taxon>
        <taxon>Marinilabiliales</taxon>
        <taxon>Marinilabiliaceae</taxon>
        <taxon>Carboxylicivirga</taxon>
    </lineage>
</organism>
<keyword evidence="3" id="KW-1185">Reference proteome</keyword>
<dbReference type="InterPro" id="IPR051677">
    <property type="entry name" value="AfsR-DnrI-RedD_regulator"/>
</dbReference>
<comment type="caution">
    <text evidence="2">The sequence shown here is derived from an EMBL/GenBank/DDBJ whole genome shotgun (WGS) entry which is preliminary data.</text>
</comment>
<evidence type="ECO:0000256" key="1">
    <source>
        <dbReference type="SAM" id="Phobius"/>
    </source>
</evidence>
<name>A0A941IWR3_9BACT</name>
<sequence>MLGCHSRVVLEVESELEVTSGIEKGIDTFIPTCTDYNCLVSVFKTLSSKLTQAPNSRFIIINQHHSDSVWNKAIEQSTLDKLLVETKQRLGTQLYSCILDSNTLISFSKGTTLYSFDFNDYITNSGDSISIHERANDFLLTKINLDSSDTIINGPINTWVKSLNTEYSQPVINLLKLWDNTGKRPHFIVCKRYEAEQGISITNIINQTAFRTVKFTLDNKVFAPVKISEKPGFISGGRVCFPIAPEQQYKFEITPKAKGYRFSPDIFRFTAEHEMVEVPITAIPLPLNHKQVIQFNFDNSEAPGANHVDNIYASSNTMLQKDDERGKVFYFDGQGDYIDCGSHLNIDFKKPITISIWVKPEKMEQDHSLVGLANIFSMKIRNSWLTFTHTDVSDINFKDYPIEPNTWHHLAIVNEPNNQLTFFQDGEMIGISKIGEIDNTDHALLIGTNIWGEYYQGFMDDLIIWNRALSDNEIIQLSQLESSHKNYRLITVLMALALAALALTIWWIKLRSPKSITQPDKVNKTTNSPAINTEQTRQVSSCILTFGELRIITSDGHNLATELSPKEKQLLIYLLWHTYRNNKEGVSSRQLSEDLWPGISKDRAKNNRSTYMQRLRKLLNDSTGIQITYSSNKKWILELPASYTCDLVTYEKVKQQLNKERNIDNLQMFLNTLLDGNFLSQTRNELIDTFKNEIENEIILLLTDPDIIEIAKNSHRIIPIITAAIRKYDPLSETALSLEINWLYSIGHHGRALETYQKFCYDYETLYGEVFNRKMDKLLT</sequence>
<dbReference type="PANTHER" id="PTHR35807:SF1">
    <property type="entry name" value="TRANSCRIPTIONAL REGULATOR REDD"/>
    <property type="match status" value="1"/>
</dbReference>
<feature type="transmembrane region" description="Helical" evidence="1">
    <location>
        <begin position="487"/>
        <end position="508"/>
    </location>
</feature>
<reference evidence="2" key="1">
    <citation type="journal article" date="2018" name="Int. J. Syst. Evol. Microbiol.">
        <title>Carboxylicivirga sediminis sp. nov., isolated from coastal sediment.</title>
        <authorList>
            <person name="Wang F.Q."/>
            <person name="Ren L.H."/>
            <person name="Zou R.J."/>
            <person name="Sun Y.Z."/>
            <person name="Liu X.J."/>
            <person name="Jiang F."/>
            <person name="Liu L.J."/>
        </authorList>
    </citation>
    <scope>NUCLEOTIDE SEQUENCE</scope>
    <source>
        <strain evidence="2">JR1</strain>
    </source>
</reference>
<dbReference type="Gene3D" id="1.10.10.10">
    <property type="entry name" value="Winged helix-like DNA-binding domain superfamily/Winged helix DNA-binding domain"/>
    <property type="match status" value="1"/>
</dbReference>
<dbReference type="GO" id="GO:0003677">
    <property type="term" value="F:DNA binding"/>
    <property type="evidence" value="ECO:0007669"/>
    <property type="project" value="InterPro"/>
</dbReference>
<dbReference type="InterPro" id="IPR036388">
    <property type="entry name" value="WH-like_DNA-bd_sf"/>
</dbReference>
<accession>A0A941IWR3</accession>
<dbReference type="GO" id="GO:0004553">
    <property type="term" value="F:hydrolase activity, hydrolyzing O-glycosyl compounds"/>
    <property type="evidence" value="ECO:0007669"/>
    <property type="project" value="UniProtKB-ARBA"/>
</dbReference>
<dbReference type="InterPro" id="IPR016032">
    <property type="entry name" value="Sig_transdc_resp-reg_C-effctor"/>
</dbReference>
<evidence type="ECO:0008006" key="4">
    <source>
        <dbReference type="Google" id="ProtNLM"/>
    </source>
</evidence>
<dbReference type="GO" id="GO:0006355">
    <property type="term" value="P:regulation of DNA-templated transcription"/>
    <property type="evidence" value="ECO:0007669"/>
    <property type="project" value="InterPro"/>
</dbReference>
<dbReference type="PANTHER" id="PTHR35807">
    <property type="entry name" value="TRANSCRIPTIONAL REGULATOR REDD-RELATED"/>
    <property type="match status" value="1"/>
</dbReference>
<dbReference type="Gene3D" id="2.60.120.200">
    <property type="match status" value="1"/>
</dbReference>
<protein>
    <recommendedName>
        <fullName evidence="4">LamG-like jellyroll fold domain-containing protein</fullName>
    </recommendedName>
</protein>
<dbReference type="GO" id="GO:0005975">
    <property type="term" value="P:carbohydrate metabolic process"/>
    <property type="evidence" value="ECO:0007669"/>
    <property type="project" value="UniProtKB-ARBA"/>
</dbReference>